<evidence type="ECO:0000313" key="2">
    <source>
        <dbReference type="Proteomes" id="UP000744676"/>
    </source>
</evidence>
<gene>
    <name evidence="1" type="ORF">D0Z00_001090</name>
</gene>
<keyword evidence="2" id="KW-1185">Reference proteome</keyword>
<reference evidence="1 2" key="1">
    <citation type="journal article" date="2020" name="Front. Microbiol.">
        <title>Phenotypic and Genetic Characterization of the Cheese Ripening Yeast Geotrichum candidum.</title>
        <authorList>
            <person name="Perkins V."/>
            <person name="Vignola S."/>
            <person name="Lessard M.H."/>
            <person name="Plante P.L."/>
            <person name="Corbeil J."/>
            <person name="Dugat-Bony E."/>
            <person name="Frenette M."/>
            <person name="Labrie S."/>
        </authorList>
    </citation>
    <scope>NUCLEOTIDE SEQUENCE [LARGE SCALE GENOMIC DNA]</scope>
    <source>
        <strain evidence="1 2">LMA-1147</strain>
    </source>
</reference>
<comment type="caution">
    <text evidence="1">The sequence shown here is derived from an EMBL/GenBank/DDBJ whole genome shotgun (WGS) entry which is preliminary data.</text>
</comment>
<accession>A0ACB6V868</accession>
<dbReference type="Proteomes" id="UP000744676">
    <property type="component" value="Unassembled WGS sequence"/>
</dbReference>
<sequence length="157" mass="17337">MSNISNAEKNQQPLSVTDKSAGESTESSIRYAGYASRFKAHLHQHGLAAHYKPWEEFEYPSAAVQAKASLENPDWKLVAFKRAIFQSIASMGLPAFTIHSTVKYAGRAMKNVKNPALRTWGPVGLGLAVVPALPYLFDEPVEEAVDFVFEKGQELLK</sequence>
<proteinExistence type="predicted"/>
<name>A0ACB6V868_9ASCO</name>
<dbReference type="EMBL" id="QVQA01000016">
    <property type="protein sequence ID" value="KAF5100959.1"/>
    <property type="molecule type" value="Genomic_DNA"/>
</dbReference>
<organism evidence="1 2">
    <name type="scientific">Geotrichum galactomycetum</name>
    <dbReference type="NCBI Taxonomy" id="27317"/>
    <lineage>
        <taxon>Eukaryota</taxon>
        <taxon>Fungi</taxon>
        <taxon>Dikarya</taxon>
        <taxon>Ascomycota</taxon>
        <taxon>Saccharomycotina</taxon>
        <taxon>Dipodascomycetes</taxon>
        <taxon>Dipodascales</taxon>
        <taxon>Dipodascaceae</taxon>
        <taxon>Geotrichum</taxon>
    </lineage>
</organism>
<protein>
    <submittedName>
        <fullName evidence="1">Uncharacterized protein</fullName>
    </submittedName>
</protein>
<evidence type="ECO:0000313" key="1">
    <source>
        <dbReference type="EMBL" id="KAF5100959.1"/>
    </source>
</evidence>